<dbReference type="InterPro" id="IPR008851">
    <property type="entry name" value="TFIIF-alpha"/>
</dbReference>
<feature type="signal peptide" evidence="9">
    <location>
        <begin position="1"/>
        <end position="18"/>
    </location>
</feature>
<evidence type="ECO:0000256" key="8">
    <source>
        <dbReference type="SAM" id="MobiDB-lite"/>
    </source>
</evidence>
<dbReference type="GO" id="GO:0032968">
    <property type="term" value="P:positive regulation of transcription elongation by RNA polymerase II"/>
    <property type="evidence" value="ECO:0007669"/>
    <property type="project" value="InterPro"/>
</dbReference>
<feature type="region of interest" description="Disordered" evidence="8">
    <location>
        <begin position="158"/>
        <end position="237"/>
    </location>
</feature>
<dbReference type="PANTHER" id="PTHR13011">
    <property type="entry name" value="TFIIF-ALPHA"/>
    <property type="match status" value="1"/>
</dbReference>
<evidence type="ECO:0000313" key="11">
    <source>
        <dbReference type="Proteomes" id="UP000694546"/>
    </source>
</evidence>
<feature type="chain" id="PRO_5034821857" description="Transcription initiation factor IIF subunit alpha" evidence="9">
    <location>
        <begin position="19"/>
        <end position="237"/>
    </location>
</feature>
<comment type="similarity">
    <text evidence="2 7">Belongs to the TFIIF alpha subunit family.</text>
</comment>
<reference evidence="10" key="1">
    <citation type="submission" date="2025-08" db="UniProtKB">
        <authorList>
            <consortium name="Ensembl"/>
        </authorList>
    </citation>
    <scope>IDENTIFICATION</scope>
</reference>
<reference evidence="10" key="2">
    <citation type="submission" date="2025-09" db="UniProtKB">
        <authorList>
            <consortium name="Ensembl"/>
        </authorList>
    </citation>
    <scope>IDENTIFICATION</scope>
</reference>
<dbReference type="PANTHER" id="PTHR13011:SF0">
    <property type="entry name" value="GENERAL TRANSCRIPTION FACTOR IIF SUBUNIT 1"/>
    <property type="match status" value="1"/>
</dbReference>
<dbReference type="GO" id="GO:0006367">
    <property type="term" value="P:transcription initiation at RNA polymerase II promoter"/>
    <property type="evidence" value="ECO:0007669"/>
    <property type="project" value="InterPro"/>
</dbReference>
<keyword evidence="9" id="KW-0732">Signal</keyword>
<evidence type="ECO:0000313" key="10">
    <source>
        <dbReference type="Ensembl" id="ENSGMOP00000034906.1"/>
    </source>
</evidence>
<evidence type="ECO:0000256" key="7">
    <source>
        <dbReference type="RuleBase" id="RU366044"/>
    </source>
</evidence>
<comment type="subcellular location">
    <subcellularLocation>
        <location evidence="1 7">Nucleus</location>
    </subcellularLocation>
</comment>
<dbReference type="InterPro" id="IPR011039">
    <property type="entry name" value="TFIIF_interaction"/>
</dbReference>
<evidence type="ECO:0000256" key="5">
    <source>
        <dbReference type="ARBA" id="ARBA00023163"/>
    </source>
</evidence>
<dbReference type="SUPFAM" id="SSF50916">
    <property type="entry name" value="Rap30/74 interaction domains"/>
    <property type="match status" value="1"/>
</dbReference>
<accession>A0A8C5ANC4</accession>
<name>A0A8C5ANC4_GADMO</name>
<keyword evidence="6 7" id="KW-0539">Nucleus</keyword>
<keyword evidence="4 7" id="KW-0238">DNA-binding</keyword>
<keyword evidence="3 7" id="KW-0805">Transcription regulation</keyword>
<sequence length="237" mass="27096">MWVNTCLVLFVSSFSVFSFSLTQGGGSSTATEYTVRVPKNTSKKYSIMAFNAGDKVNCSTWTQARMERDLSARRMYGEEEAPDGAAGSEFGKKQREEARRKKYGIVTREFKVEDQPWILKVNGKAGKRFKGQKKGGCPDGAFEAFPVHGLYNFVPQAGRRQEEEEEERRRGPAHHRPWQEDLEMSTDDSDSSMGEGRARERENTTETGTKREGEEGRERLPPQHEERGEKERERERD</sequence>
<evidence type="ECO:0000256" key="6">
    <source>
        <dbReference type="ARBA" id="ARBA00023242"/>
    </source>
</evidence>
<evidence type="ECO:0000256" key="4">
    <source>
        <dbReference type="ARBA" id="ARBA00023125"/>
    </source>
</evidence>
<proteinExistence type="inferred from homology"/>
<dbReference type="GeneTree" id="ENSGT00440000038032"/>
<dbReference type="Pfam" id="PF05793">
    <property type="entry name" value="TFIIF_alpha"/>
    <property type="match status" value="1"/>
</dbReference>
<keyword evidence="5 7" id="KW-0804">Transcription</keyword>
<dbReference type="Proteomes" id="UP000694546">
    <property type="component" value="Chromosome 2"/>
</dbReference>
<dbReference type="GO" id="GO:0016251">
    <property type="term" value="F:RNA polymerase II general transcription initiation factor activity"/>
    <property type="evidence" value="ECO:0007669"/>
    <property type="project" value="TreeGrafter"/>
</dbReference>
<evidence type="ECO:0000256" key="3">
    <source>
        <dbReference type="ARBA" id="ARBA00023015"/>
    </source>
</evidence>
<keyword evidence="11" id="KW-1185">Reference proteome</keyword>
<evidence type="ECO:0000256" key="1">
    <source>
        <dbReference type="ARBA" id="ARBA00004123"/>
    </source>
</evidence>
<feature type="compositionally biased region" description="Basic and acidic residues" evidence="8">
    <location>
        <begin position="159"/>
        <end position="170"/>
    </location>
</feature>
<organism evidence="10 11">
    <name type="scientific">Gadus morhua</name>
    <name type="common">Atlantic cod</name>
    <dbReference type="NCBI Taxonomy" id="8049"/>
    <lineage>
        <taxon>Eukaryota</taxon>
        <taxon>Metazoa</taxon>
        <taxon>Chordata</taxon>
        <taxon>Craniata</taxon>
        <taxon>Vertebrata</taxon>
        <taxon>Euteleostomi</taxon>
        <taxon>Actinopterygii</taxon>
        <taxon>Neopterygii</taxon>
        <taxon>Teleostei</taxon>
        <taxon>Neoteleostei</taxon>
        <taxon>Acanthomorphata</taxon>
        <taxon>Zeiogadaria</taxon>
        <taxon>Gadariae</taxon>
        <taxon>Gadiformes</taxon>
        <taxon>Gadoidei</taxon>
        <taxon>Gadidae</taxon>
        <taxon>Gadus</taxon>
    </lineage>
</organism>
<dbReference type="GO" id="GO:0003677">
    <property type="term" value="F:DNA binding"/>
    <property type="evidence" value="ECO:0007669"/>
    <property type="project" value="UniProtKB-KW"/>
</dbReference>
<feature type="compositionally biased region" description="Acidic residues" evidence="8">
    <location>
        <begin position="180"/>
        <end position="190"/>
    </location>
</feature>
<evidence type="ECO:0000256" key="9">
    <source>
        <dbReference type="SAM" id="SignalP"/>
    </source>
</evidence>
<protein>
    <recommendedName>
        <fullName evidence="7">Transcription initiation factor IIF subunit alpha</fullName>
    </recommendedName>
</protein>
<feature type="region of interest" description="Disordered" evidence="8">
    <location>
        <begin position="78"/>
        <end position="98"/>
    </location>
</feature>
<feature type="compositionally biased region" description="Basic and acidic residues" evidence="8">
    <location>
        <begin position="196"/>
        <end position="237"/>
    </location>
</feature>
<comment type="function">
    <text evidence="7">TFIIF is a general transcription initiation factor that binds to RNA polymerase II and helps to recruit it to the initiation complex in collaboration with TFIIB. It promotes transcription elongation.</text>
</comment>
<dbReference type="Ensembl" id="ENSGMOT00000064914.1">
    <property type="protein sequence ID" value="ENSGMOP00000034906.1"/>
    <property type="gene ID" value="ENSGMOG00000015092.2"/>
</dbReference>
<dbReference type="AlphaFoldDB" id="A0A8C5ANC4"/>
<dbReference type="GO" id="GO:0005674">
    <property type="term" value="C:transcription factor TFIIF complex"/>
    <property type="evidence" value="ECO:0007669"/>
    <property type="project" value="TreeGrafter"/>
</dbReference>
<dbReference type="GO" id="GO:0001096">
    <property type="term" value="F:TFIIF-class transcription factor complex binding"/>
    <property type="evidence" value="ECO:0007669"/>
    <property type="project" value="TreeGrafter"/>
</dbReference>
<evidence type="ECO:0000256" key="2">
    <source>
        <dbReference type="ARBA" id="ARBA00005249"/>
    </source>
</evidence>